<accession>A0A172TRA5</accession>
<protein>
    <recommendedName>
        <fullName evidence="4">ABC transporter domain-containing protein</fullName>
    </recommendedName>
</protein>
<feature type="domain" description="ABC transporter" evidence="4">
    <location>
        <begin position="2"/>
        <end position="200"/>
    </location>
</feature>
<dbReference type="EMBL" id="CP011390">
    <property type="protein sequence ID" value="ANE49337.1"/>
    <property type="molecule type" value="Genomic_DNA"/>
</dbReference>
<organism evidence="5 6">
    <name type="scientific">Flavisolibacter tropicus</name>
    <dbReference type="NCBI Taxonomy" id="1492898"/>
    <lineage>
        <taxon>Bacteria</taxon>
        <taxon>Pseudomonadati</taxon>
        <taxon>Bacteroidota</taxon>
        <taxon>Chitinophagia</taxon>
        <taxon>Chitinophagales</taxon>
        <taxon>Chitinophagaceae</taxon>
        <taxon>Flavisolibacter</taxon>
    </lineage>
</organism>
<dbReference type="RefSeq" id="WP_066401420.1">
    <property type="nucleotide sequence ID" value="NZ_CP011390.1"/>
</dbReference>
<dbReference type="InterPro" id="IPR027417">
    <property type="entry name" value="P-loop_NTPase"/>
</dbReference>
<keyword evidence="1" id="KW-0813">Transport</keyword>
<dbReference type="OrthoDB" id="9801987at2"/>
<dbReference type="InterPro" id="IPR051782">
    <property type="entry name" value="ABC_Transporter_VariousFunc"/>
</dbReference>
<dbReference type="InterPro" id="IPR003439">
    <property type="entry name" value="ABC_transporter-like_ATP-bd"/>
</dbReference>
<reference evidence="6" key="1">
    <citation type="submission" date="2015-01" db="EMBL/GenBank/DDBJ databases">
        <title>Flavisolibacter sp./LCS9/ whole genome sequencing.</title>
        <authorList>
            <person name="Kim M.K."/>
            <person name="Srinivasan S."/>
            <person name="Lee J.-J."/>
        </authorList>
    </citation>
    <scope>NUCLEOTIDE SEQUENCE [LARGE SCALE GENOMIC DNA]</scope>
    <source>
        <strain evidence="6">LCS9</strain>
    </source>
</reference>
<evidence type="ECO:0000256" key="2">
    <source>
        <dbReference type="ARBA" id="ARBA00022741"/>
    </source>
</evidence>
<dbReference type="PROSITE" id="PS50893">
    <property type="entry name" value="ABC_TRANSPORTER_2"/>
    <property type="match status" value="1"/>
</dbReference>
<name>A0A172TRA5_9BACT</name>
<dbReference type="Pfam" id="PF00005">
    <property type="entry name" value="ABC_tran"/>
    <property type="match status" value="1"/>
</dbReference>
<dbReference type="PANTHER" id="PTHR42939:SF1">
    <property type="entry name" value="ABC TRANSPORTER ATP-BINDING PROTEIN ALBC-RELATED"/>
    <property type="match status" value="1"/>
</dbReference>
<evidence type="ECO:0000313" key="5">
    <source>
        <dbReference type="EMBL" id="ANE49337.1"/>
    </source>
</evidence>
<keyword evidence="6" id="KW-1185">Reference proteome</keyword>
<dbReference type="KEGG" id="fla:SY85_01290"/>
<dbReference type="PANTHER" id="PTHR42939">
    <property type="entry name" value="ABC TRANSPORTER ATP-BINDING PROTEIN ALBC-RELATED"/>
    <property type="match status" value="1"/>
</dbReference>
<dbReference type="AlphaFoldDB" id="A0A172TRA5"/>
<evidence type="ECO:0000256" key="1">
    <source>
        <dbReference type="ARBA" id="ARBA00022448"/>
    </source>
</evidence>
<sequence length="208" mass="23725">MLHLNHYEKSYGTAPVISIPNFTLKEGVYWLQGENGAGKTTLLKTIAGLIPFSGSIRVHDIDIRKHRMQYRRLVNWSYAEPIYPDFLTGTDLINFYQQTNQADAIDTNRLIKAFGVDQYVHQKIGTYSSGMTKKLSLILAFMGQPKWILLDEPLITLDIKAIDTCLSLIHSYNQQGVSFLITSHQSFMDTAPFQTQLLRIENKSLIKQ</sequence>
<reference evidence="5 6" key="2">
    <citation type="journal article" date="2016" name="Int. J. Syst. Evol. Microbiol.">
        <title>Flavisolibacter tropicus sp. nov., isolated from tropical soil.</title>
        <authorList>
            <person name="Lee J.J."/>
            <person name="Kang M.S."/>
            <person name="Kim G.S."/>
            <person name="Lee C.S."/>
            <person name="Lim S."/>
            <person name="Lee J."/>
            <person name="Roh S.H."/>
            <person name="Kang H."/>
            <person name="Ha J.M."/>
            <person name="Bae S."/>
            <person name="Jung H.Y."/>
            <person name="Kim M.K."/>
        </authorList>
    </citation>
    <scope>NUCLEOTIDE SEQUENCE [LARGE SCALE GENOMIC DNA]</scope>
    <source>
        <strain evidence="5 6">LCS9</strain>
    </source>
</reference>
<evidence type="ECO:0000259" key="4">
    <source>
        <dbReference type="PROSITE" id="PS50893"/>
    </source>
</evidence>
<dbReference type="STRING" id="1492898.SY85_01290"/>
<proteinExistence type="predicted"/>
<evidence type="ECO:0000256" key="3">
    <source>
        <dbReference type="ARBA" id="ARBA00022840"/>
    </source>
</evidence>
<dbReference type="GO" id="GO:0005524">
    <property type="term" value="F:ATP binding"/>
    <property type="evidence" value="ECO:0007669"/>
    <property type="project" value="UniProtKB-KW"/>
</dbReference>
<dbReference type="GO" id="GO:0016887">
    <property type="term" value="F:ATP hydrolysis activity"/>
    <property type="evidence" value="ECO:0007669"/>
    <property type="project" value="InterPro"/>
</dbReference>
<evidence type="ECO:0000313" key="6">
    <source>
        <dbReference type="Proteomes" id="UP000077177"/>
    </source>
</evidence>
<keyword evidence="2" id="KW-0547">Nucleotide-binding</keyword>
<dbReference type="CDD" id="cd03230">
    <property type="entry name" value="ABC_DR_subfamily_A"/>
    <property type="match status" value="1"/>
</dbReference>
<dbReference type="Proteomes" id="UP000077177">
    <property type="component" value="Chromosome"/>
</dbReference>
<gene>
    <name evidence="5" type="ORF">SY85_01290</name>
</gene>
<dbReference type="Gene3D" id="3.40.50.300">
    <property type="entry name" value="P-loop containing nucleotide triphosphate hydrolases"/>
    <property type="match status" value="1"/>
</dbReference>
<dbReference type="SUPFAM" id="SSF52540">
    <property type="entry name" value="P-loop containing nucleoside triphosphate hydrolases"/>
    <property type="match status" value="1"/>
</dbReference>
<keyword evidence="3" id="KW-0067">ATP-binding</keyword>